<dbReference type="PANTHER" id="PTHR43647:SF4">
    <property type="entry name" value="KETOREDUCTASE (KR) DOMAIN-CONTAINING PROTEIN"/>
    <property type="match status" value="1"/>
</dbReference>
<dbReference type="GO" id="GO:0005741">
    <property type="term" value="C:mitochondrial outer membrane"/>
    <property type="evidence" value="ECO:0007669"/>
    <property type="project" value="TreeGrafter"/>
</dbReference>
<evidence type="ECO:0000313" key="4">
    <source>
        <dbReference type="Proteomes" id="UP000308092"/>
    </source>
</evidence>
<comment type="pathway">
    <text evidence="1">Steroid biosynthesis; zymosterol biosynthesis; zymosterol from lanosterol: step 5/6.</text>
</comment>
<name>A0A4S3J436_9EURO</name>
<comment type="caution">
    <text evidence="3">The sequence shown here is derived from an EMBL/GenBank/DDBJ whole genome shotgun (WGS) entry which is preliminary data.</text>
</comment>
<dbReference type="Gene3D" id="3.40.50.720">
    <property type="entry name" value="NAD(P)-binding Rossmann-like Domain"/>
    <property type="match status" value="1"/>
</dbReference>
<dbReference type="PANTHER" id="PTHR43647">
    <property type="entry name" value="DEHYDROGENASE"/>
    <property type="match status" value="1"/>
</dbReference>
<dbReference type="SUPFAM" id="SSF51735">
    <property type="entry name" value="NAD(P)-binding Rossmann-fold domains"/>
    <property type="match status" value="1"/>
</dbReference>
<dbReference type="InterPro" id="IPR036291">
    <property type="entry name" value="NAD(P)-bd_dom_sf"/>
</dbReference>
<dbReference type="GO" id="GO:0005811">
    <property type="term" value="C:lipid droplet"/>
    <property type="evidence" value="ECO:0007669"/>
    <property type="project" value="TreeGrafter"/>
</dbReference>
<accession>A0A4S3J436</accession>
<dbReference type="STRING" id="1220188.A0A4S3J436"/>
<dbReference type="VEuPathDB" id="FungiDB:EYZ11_011184"/>
<dbReference type="InterPro" id="IPR002347">
    <property type="entry name" value="SDR_fam"/>
</dbReference>
<keyword evidence="4" id="KW-1185">Reference proteome</keyword>
<dbReference type="GO" id="GO:0005789">
    <property type="term" value="C:endoplasmic reticulum membrane"/>
    <property type="evidence" value="ECO:0007669"/>
    <property type="project" value="TreeGrafter"/>
</dbReference>
<dbReference type="GO" id="GO:0000253">
    <property type="term" value="F:3-beta-hydroxysteroid 3-dehydrogenase (NADP+) activity"/>
    <property type="evidence" value="ECO:0007669"/>
    <property type="project" value="UniProtKB-EC"/>
</dbReference>
<dbReference type="Proteomes" id="UP000308092">
    <property type="component" value="Unassembled WGS sequence"/>
</dbReference>
<reference evidence="3 4" key="1">
    <citation type="submission" date="2019-03" db="EMBL/GenBank/DDBJ databases">
        <title>The genome sequence of a newly discovered highly antifungal drug resistant Aspergillus species, Aspergillus tanneri NIH 1004.</title>
        <authorList>
            <person name="Mounaud S."/>
            <person name="Singh I."/>
            <person name="Joardar V."/>
            <person name="Pakala S."/>
            <person name="Pakala S."/>
            <person name="Venepally P."/>
            <person name="Hoover J."/>
            <person name="Nierman W."/>
            <person name="Chung J."/>
            <person name="Losada L."/>
        </authorList>
    </citation>
    <scope>NUCLEOTIDE SEQUENCE [LARGE SCALE GENOMIC DNA]</scope>
    <source>
        <strain evidence="3 4">NIH1004</strain>
    </source>
</reference>
<sequence>MSGTIIITGATGSLAVETVRYLISSHPSLTVIGTVRHVPESSKSPYLLQLQAIPREFPKAKLFIKSMDLNSLTEVRSFADDIANQVATGDLPPIAAIICNAFTWSLSGALQFSRDGYESTFQVNHLSHFLLVLKLLSRMDRQSGRVVMLSSEVHDPEHRNPLSKLGAMFPQEDDMEQLVKPVADSPGTEHDMGWRRYATSKLANVMFMHSLNYQLEHNPSLGKITVTAMDPGAILDSRAHNEQHSARDLVALAMDSKYHGVRGYFDGQKAICSASASRDKVRMKALWMACWEWANVEEEETCVGQWLSE</sequence>
<protein>
    <recommendedName>
        <fullName evidence="2">3beta-hydroxysteroid 3-dehydrogenase</fullName>
        <ecNumber evidence="2">1.1.1.270</ecNumber>
    </recommendedName>
</protein>
<evidence type="ECO:0000256" key="1">
    <source>
        <dbReference type="ARBA" id="ARBA00023589"/>
    </source>
</evidence>
<dbReference type="PRINTS" id="PR00081">
    <property type="entry name" value="GDHRDH"/>
</dbReference>
<gene>
    <name evidence="3" type="ORF">EYZ11_011184</name>
</gene>
<dbReference type="Pfam" id="PF00106">
    <property type="entry name" value="adh_short"/>
    <property type="match status" value="1"/>
</dbReference>
<dbReference type="EC" id="1.1.1.270" evidence="2"/>
<dbReference type="InterPro" id="IPR051593">
    <property type="entry name" value="Ergosterol_Biosynth_ERG27"/>
</dbReference>
<dbReference type="AlphaFoldDB" id="A0A4S3J436"/>
<evidence type="ECO:0000313" key="3">
    <source>
        <dbReference type="EMBL" id="THC89372.1"/>
    </source>
</evidence>
<evidence type="ECO:0000256" key="2">
    <source>
        <dbReference type="ARBA" id="ARBA00023621"/>
    </source>
</evidence>
<dbReference type="EMBL" id="SOSA01000666">
    <property type="protein sequence ID" value="THC89372.1"/>
    <property type="molecule type" value="Genomic_DNA"/>
</dbReference>
<organism evidence="3 4">
    <name type="scientific">Aspergillus tanneri</name>
    <dbReference type="NCBI Taxonomy" id="1220188"/>
    <lineage>
        <taxon>Eukaryota</taxon>
        <taxon>Fungi</taxon>
        <taxon>Dikarya</taxon>
        <taxon>Ascomycota</taxon>
        <taxon>Pezizomycotina</taxon>
        <taxon>Eurotiomycetes</taxon>
        <taxon>Eurotiomycetidae</taxon>
        <taxon>Eurotiales</taxon>
        <taxon>Aspergillaceae</taxon>
        <taxon>Aspergillus</taxon>
        <taxon>Aspergillus subgen. Circumdati</taxon>
    </lineage>
</organism>
<proteinExistence type="predicted"/>